<proteinExistence type="predicted"/>
<feature type="domain" description="G-patch" evidence="2">
    <location>
        <begin position="369"/>
        <end position="417"/>
    </location>
</feature>
<gene>
    <name evidence="3" type="ORF">RIMI_LOCUS588355</name>
</gene>
<evidence type="ECO:0000256" key="1">
    <source>
        <dbReference type="SAM" id="MobiDB-lite"/>
    </source>
</evidence>
<name>A0ABN9KNV3_9NEOB</name>
<organism evidence="3 4">
    <name type="scientific">Ranitomeya imitator</name>
    <name type="common">mimic poison frog</name>
    <dbReference type="NCBI Taxonomy" id="111125"/>
    <lineage>
        <taxon>Eukaryota</taxon>
        <taxon>Metazoa</taxon>
        <taxon>Chordata</taxon>
        <taxon>Craniata</taxon>
        <taxon>Vertebrata</taxon>
        <taxon>Euteleostomi</taxon>
        <taxon>Amphibia</taxon>
        <taxon>Batrachia</taxon>
        <taxon>Anura</taxon>
        <taxon>Neobatrachia</taxon>
        <taxon>Hyloidea</taxon>
        <taxon>Dendrobatidae</taxon>
        <taxon>Dendrobatinae</taxon>
        <taxon>Ranitomeya</taxon>
    </lineage>
</organism>
<dbReference type="PROSITE" id="PS50174">
    <property type="entry name" value="G_PATCH"/>
    <property type="match status" value="1"/>
</dbReference>
<dbReference type="InterPro" id="IPR040341">
    <property type="entry name" value="GPATCH3"/>
</dbReference>
<feature type="compositionally biased region" description="Basic residues" evidence="1">
    <location>
        <begin position="458"/>
        <end position="468"/>
    </location>
</feature>
<dbReference type="InterPro" id="IPR000467">
    <property type="entry name" value="G_patch_dom"/>
</dbReference>
<keyword evidence="4" id="KW-1185">Reference proteome</keyword>
<feature type="region of interest" description="Disordered" evidence="1">
    <location>
        <begin position="221"/>
        <end position="259"/>
    </location>
</feature>
<evidence type="ECO:0000313" key="3">
    <source>
        <dbReference type="EMBL" id="CAJ0917707.1"/>
    </source>
</evidence>
<dbReference type="PANTHER" id="PTHR14390:SF2">
    <property type="entry name" value="G PATCH DOMAIN-CONTAINING PROTEIN 3"/>
    <property type="match status" value="1"/>
</dbReference>
<dbReference type="Proteomes" id="UP001176940">
    <property type="component" value="Unassembled WGS sequence"/>
</dbReference>
<dbReference type="Pfam" id="PF01585">
    <property type="entry name" value="G-patch"/>
    <property type="match status" value="1"/>
</dbReference>
<reference evidence="3" key="1">
    <citation type="submission" date="2023-07" db="EMBL/GenBank/DDBJ databases">
        <authorList>
            <person name="Stuckert A."/>
        </authorList>
    </citation>
    <scope>NUCLEOTIDE SEQUENCE</scope>
</reference>
<evidence type="ECO:0000259" key="2">
    <source>
        <dbReference type="PROSITE" id="PS50174"/>
    </source>
</evidence>
<protein>
    <recommendedName>
        <fullName evidence="2">G-patch domain-containing protein</fullName>
    </recommendedName>
</protein>
<feature type="region of interest" description="Disordered" evidence="1">
    <location>
        <begin position="442"/>
        <end position="468"/>
    </location>
</feature>
<comment type="caution">
    <text evidence="3">The sequence shown here is derived from an EMBL/GenBank/DDBJ whole genome shotgun (WGS) entry which is preliminary data.</text>
</comment>
<dbReference type="EMBL" id="CAUEEQ010000714">
    <property type="protein sequence ID" value="CAJ0917707.1"/>
    <property type="molecule type" value="Genomic_DNA"/>
</dbReference>
<dbReference type="PANTHER" id="PTHR14390">
    <property type="entry name" value="G PATCH DOMAIN CONTAINING PROTEIN 3"/>
    <property type="match status" value="1"/>
</dbReference>
<sequence length="468" mass="52979">MTAPGKMAEASALAVFLVSGIPRSFRSADLRHYFSQFTESDGFVCFHYRHRPERRGSAAAEGCATFCCPVTIRPHRADSFRKMYHGKPWLDPGGSQAPGRCVIHRVRDTPGEDPLIFPYKTRRELLGARCSVDGEKRVTSAELLSMSELNPPALMPQGNVGTPLGVFMQLIRTCRLPPKLITRLGLKFRRTGRRYSSVPYVYACTEISEKEEGVYTANGHEISEEGNVGSNVLKSDIPRQENDNEEQSHSEDDNDTCEEWERHEALHEDVTSQERSKERLYEEEIELKWEKGGSGLVFYTDAQLWQEQEGDFDEQTTDDWDVDMSEYYDPGTGDKDAKDFLKMRLEMRRREGLDKDGQKLDLGGFEQYTKGVGRKLMERQGWTDGAGLGSSGAGMPEALENEGQHPKCKYGLGYHGEKLSTYCPKPKKPRYYISTAYDAPRQEDLGDGLLQRQPSTSLKHHNYKTSTL</sequence>
<dbReference type="SMART" id="SM00443">
    <property type="entry name" value="G_patch"/>
    <property type="match status" value="1"/>
</dbReference>
<accession>A0ABN9KNV3</accession>
<evidence type="ECO:0000313" key="4">
    <source>
        <dbReference type="Proteomes" id="UP001176940"/>
    </source>
</evidence>
<feature type="compositionally biased region" description="Basic and acidic residues" evidence="1">
    <location>
        <begin position="236"/>
        <end position="251"/>
    </location>
</feature>